<evidence type="ECO:0000313" key="2">
    <source>
        <dbReference type="EMBL" id="OGY58133.1"/>
    </source>
</evidence>
<feature type="transmembrane region" description="Helical" evidence="1">
    <location>
        <begin position="83"/>
        <end position="103"/>
    </location>
</feature>
<name>A0A1G1Z0H1_9BACT</name>
<dbReference type="Pfam" id="PF18895">
    <property type="entry name" value="T4SS_pilin"/>
    <property type="match status" value="1"/>
</dbReference>
<evidence type="ECO:0000256" key="1">
    <source>
        <dbReference type="SAM" id="Phobius"/>
    </source>
</evidence>
<keyword evidence="1" id="KW-1133">Transmembrane helix</keyword>
<proteinExistence type="predicted"/>
<keyword evidence="1" id="KW-0472">Membrane</keyword>
<feature type="transmembrane region" description="Helical" evidence="1">
    <location>
        <begin position="45"/>
        <end position="63"/>
    </location>
</feature>
<protein>
    <recommendedName>
        <fullName evidence="4">TrbC/VirB2 family protein</fullName>
    </recommendedName>
</protein>
<accession>A0A1G1Z0H1</accession>
<sequence>MFPLINKALAQLGSGSGSGSGGLVINKPNFLPDDICVLLDNVTRFLVTLVIPIAGLMIIWAAYQILTAGGDPAKFSTGRRTIVYALVGLGIVIISRGLVAIIIDLLGGSGIGNICP</sequence>
<gene>
    <name evidence="2" type="ORF">A3D47_00305</name>
</gene>
<dbReference type="Proteomes" id="UP000178651">
    <property type="component" value="Unassembled WGS sequence"/>
</dbReference>
<evidence type="ECO:0000313" key="3">
    <source>
        <dbReference type="Proteomes" id="UP000178651"/>
    </source>
</evidence>
<dbReference type="EMBL" id="MHIU01000004">
    <property type="protein sequence ID" value="OGY58133.1"/>
    <property type="molecule type" value="Genomic_DNA"/>
</dbReference>
<reference evidence="2 3" key="1">
    <citation type="journal article" date="2016" name="Nat. Commun.">
        <title>Thousands of microbial genomes shed light on interconnected biogeochemical processes in an aquifer system.</title>
        <authorList>
            <person name="Anantharaman K."/>
            <person name="Brown C.T."/>
            <person name="Hug L.A."/>
            <person name="Sharon I."/>
            <person name="Castelle C.J."/>
            <person name="Probst A.J."/>
            <person name="Thomas B.C."/>
            <person name="Singh A."/>
            <person name="Wilkins M.J."/>
            <person name="Karaoz U."/>
            <person name="Brodie E.L."/>
            <person name="Williams K.H."/>
            <person name="Hubbard S.S."/>
            <person name="Banfield J.F."/>
        </authorList>
    </citation>
    <scope>NUCLEOTIDE SEQUENCE [LARGE SCALE GENOMIC DNA]</scope>
</reference>
<dbReference type="InterPro" id="IPR043993">
    <property type="entry name" value="T4SS_pilin"/>
</dbReference>
<evidence type="ECO:0008006" key="4">
    <source>
        <dbReference type="Google" id="ProtNLM"/>
    </source>
</evidence>
<organism evidence="2 3">
    <name type="scientific">Candidatus Colwellbacteria bacterium RIFCSPHIGHO2_02_FULL_43_15</name>
    <dbReference type="NCBI Taxonomy" id="1797686"/>
    <lineage>
        <taxon>Bacteria</taxon>
        <taxon>Candidatus Colwelliibacteriota</taxon>
    </lineage>
</organism>
<keyword evidence="1" id="KW-0812">Transmembrane</keyword>
<dbReference type="AlphaFoldDB" id="A0A1G1Z0H1"/>
<comment type="caution">
    <text evidence="2">The sequence shown here is derived from an EMBL/GenBank/DDBJ whole genome shotgun (WGS) entry which is preliminary data.</text>
</comment>